<dbReference type="SMART" id="SM00260">
    <property type="entry name" value="CheW"/>
    <property type="match status" value="1"/>
</dbReference>
<dbReference type="Proteomes" id="UP000294678">
    <property type="component" value="Unassembled WGS sequence"/>
</dbReference>
<gene>
    <name evidence="2" type="ORF">EV215_0134</name>
</gene>
<dbReference type="EMBL" id="SOBG01000001">
    <property type="protein sequence ID" value="TDT72334.1"/>
    <property type="molecule type" value="Genomic_DNA"/>
</dbReference>
<evidence type="ECO:0000313" key="2">
    <source>
        <dbReference type="EMBL" id="TDT72334.1"/>
    </source>
</evidence>
<dbReference type="PANTHER" id="PTHR22617">
    <property type="entry name" value="CHEMOTAXIS SENSOR HISTIDINE KINASE-RELATED"/>
    <property type="match status" value="1"/>
</dbReference>
<dbReference type="Gene3D" id="2.40.50.180">
    <property type="entry name" value="CheA-289, Domain 4"/>
    <property type="match status" value="1"/>
</dbReference>
<dbReference type="InterPro" id="IPR002545">
    <property type="entry name" value="CheW-lke_dom"/>
</dbReference>
<comment type="caution">
    <text evidence="2">The sequence shown here is derived from an EMBL/GenBank/DDBJ whole genome shotgun (WGS) entry which is preliminary data.</text>
</comment>
<keyword evidence="3" id="KW-1185">Reference proteome</keyword>
<proteinExistence type="predicted"/>
<dbReference type="PANTHER" id="PTHR22617:SF23">
    <property type="entry name" value="CHEMOTAXIS PROTEIN CHEW"/>
    <property type="match status" value="1"/>
</dbReference>
<organism evidence="2 3">
    <name type="scientific">Hypnocyclicus thermotrophus</name>
    <dbReference type="NCBI Taxonomy" id="1627895"/>
    <lineage>
        <taxon>Bacteria</taxon>
        <taxon>Fusobacteriati</taxon>
        <taxon>Fusobacteriota</taxon>
        <taxon>Fusobacteriia</taxon>
        <taxon>Fusobacteriales</taxon>
        <taxon>Fusobacteriaceae</taxon>
        <taxon>Hypnocyclicus</taxon>
    </lineage>
</organism>
<dbReference type="RefSeq" id="WP_134111897.1">
    <property type="nucleotide sequence ID" value="NZ_SOBG01000001.1"/>
</dbReference>
<name>A0AA46E027_9FUSO</name>
<dbReference type="PROSITE" id="PS50851">
    <property type="entry name" value="CHEW"/>
    <property type="match status" value="1"/>
</dbReference>
<dbReference type="GO" id="GO:0007165">
    <property type="term" value="P:signal transduction"/>
    <property type="evidence" value="ECO:0007669"/>
    <property type="project" value="InterPro"/>
</dbReference>
<dbReference type="AlphaFoldDB" id="A0AA46E027"/>
<evidence type="ECO:0000259" key="1">
    <source>
        <dbReference type="PROSITE" id="PS50851"/>
    </source>
</evidence>
<dbReference type="GO" id="GO:0006935">
    <property type="term" value="P:chemotaxis"/>
    <property type="evidence" value="ECO:0007669"/>
    <property type="project" value="InterPro"/>
</dbReference>
<evidence type="ECO:0000313" key="3">
    <source>
        <dbReference type="Proteomes" id="UP000294678"/>
    </source>
</evidence>
<sequence length="151" mass="17152">MKEKSKYLTFVLKNENYGIPINVVKEIIAMLPITEVPKTPNFIKGVINLRGKVISIMDLRLKLGLEEKSYDERTCIIVVDINTSEISKQMGIAVDIVAEVIDIHESQIQEISKEEIQIDGEFIKGMAKVKDRVISLLDIEKILTKNKLQNL</sequence>
<reference evidence="2 3" key="1">
    <citation type="submission" date="2019-03" db="EMBL/GenBank/DDBJ databases">
        <title>Genomic Encyclopedia of Type Strains, Phase IV (KMG-IV): sequencing the most valuable type-strain genomes for metagenomic binning, comparative biology and taxonomic classification.</title>
        <authorList>
            <person name="Goeker M."/>
        </authorList>
    </citation>
    <scope>NUCLEOTIDE SEQUENCE [LARGE SCALE GENOMIC DNA]</scope>
    <source>
        <strain evidence="2 3">DSM 100055</strain>
    </source>
</reference>
<dbReference type="GO" id="GO:0005829">
    <property type="term" value="C:cytosol"/>
    <property type="evidence" value="ECO:0007669"/>
    <property type="project" value="TreeGrafter"/>
</dbReference>
<accession>A0AA46E027</accession>
<feature type="domain" description="CheW-like" evidence="1">
    <location>
        <begin position="4"/>
        <end position="148"/>
    </location>
</feature>
<dbReference type="SUPFAM" id="SSF50341">
    <property type="entry name" value="CheW-like"/>
    <property type="match status" value="1"/>
</dbReference>
<dbReference type="Gene3D" id="2.30.30.40">
    <property type="entry name" value="SH3 Domains"/>
    <property type="match status" value="1"/>
</dbReference>
<protein>
    <submittedName>
        <fullName evidence="2">Purine-binding chemotaxis protein CheW</fullName>
    </submittedName>
</protein>
<dbReference type="Pfam" id="PF01584">
    <property type="entry name" value="CheW"/>
    <property type="match status" value="1"/>
</dbReference>
<dbReference type="InterPro" id="IPR039315">
    <property type="entry name" value="CheW"/>
</dbReference>
<dbReference type="InterPro" id="IPR036061">
    <property type="entry name" value="CheW-like_dom_sf"/>
</dbReference>